<dbReference type="Pfam" id="PF14687">
    <property type="entry name" value="DUF4460"/>
    <property type="match status" value="1"/>
</dbReference>
<evidence type="ECO:0008006" key="4">
    <source>
        <dbReference type="Google" id="ProtNLM"/>
    </source>
</evidence>
<feature type="domain" description="DUF4460" evidence="1">
    <location>
        <begin position="31"/>
        <end position="128"/>
    </location>
</feature>
<gene>
    <name evidence="3" type="ORF">g.7746</name>
</gene>
<dbReference type="PANTHER" id="PTHR31596:SF1">
    <property type="entry name" value="T-CELL ACTIVATION INHIBITOR, MITOCHONDRIAL"/>
    <property type="match status" value="1"/>
</dbReference>
<dbReference type="EMBL" id="GEDC01008835">
    <property type="protein sequence ID" value="JAS28463.1"/>
    <property type="molecule type" value="Transcribed_RNA"/>
</dbReference>
<sequence length="496" mass="57314">MATEILCKRAKQWFMSDKKSCGPVTGVWRYLTSGEVSTALRPFYFTVHPDLFGQYPCERAVNEQSLQVLSSYIESLLQNRPHQPPTLKFYLKPQGETGLRSSLKVVNIQLQQRDVRKTVMSILSSCNLPTTYVENIAPTSDPDYQPKHFHMKVNNFNMRPYSYDYDFTSNPRIKRSETRKTMDKNQSLKRWLASNASDVREKLGATQCIREEVDRLREEICLTLEMKEILFDCGWNIAHFRGCLLSFIALIKHHHSQMKTLKGRTLVFGNDTGVSLNGQVLLNSGEVRHNWLDFIKNLHKEDALLITVPAFEKAVSRVLRDIRVVRRKFQPKTMVKNYENNLRRLTTSLSDHQGKKGYPKEWPASLDYYEIVIETEAGPLMVSPTGQFIVPASCPSFLLVNFISENLQQAAQLLHHYRTHKHIEKELHKRCMSELQLAALVKDDCITPDLMTACMEVMLDNKLNLSVYLADSRLFITNYYSIMSDGQMCIPWNFKL</sequence>
<dbReference type="PANTHER" id="PTHR31596">
    <property type="entry name" value="T-CELL ACTIVATION INHIBITOR, MITOCHONDRIAL"/>
    <property type="match status" value="1"/>
</dbReference>
<dbReference type="GO" id="GO:0005739">
    <property type="term" value="C:mitochondrion"/>
    <property type="evidence" value="ECO:0007669"/>
    <property type="project" value="TreeGrafter"/>
</dbReference>
<reference evidence="3" key="1">
    <citation type="submission" date="2015-12" db="EMBL/GenBank/DDBJ databases">
        <title>De novo transcriptome assembly of four potential Pierce s Disease insect vectors from Arizona vineyards.</title>
        <authorList>
            <person name="Tassone E.E."/>
        </authorList>
    </citation>
    <scope>NUCLEOTIDE SEQUENCE</scope>
</reference>
<dbReference type="InterPro" id="IPR027986">
    <property type="entry name" value="TCAIM"/>
</dbReference>
<name>A0A1B6DS34_9HEMI</name>
<dbReference type="InterPro" id="IPR028031">
    <property type="entry name" value="DUF4460"/>
</dbReference>
<organism evidence="3">
    <name type="scientific">Clastoptera arizonana</name>
    <name type="common">Arizona spittle bug</name>
    <dbReference type="NCBI Taxonomy" id="38151"/>
    <lineage>
        <taxon>Eukaryota</taxon>
        <taxon>Metazoa</taxon>
        <taxon>Ecdysozoa</taxon>
        <taxon>Arthropoda</taxon>
        <taxon>Hexapoda</taxon>
        <taxon>Insecta</taxon>
        <taxon>Pterygota</taxon>
        <taxon>Neoptera</taxon>
        <taxon>Paraneoptera</taxon>
        <taxon>Hemiptera</taxon>
        <taxon>Auchenorrhyncha</taxon>
        <taxon>Cercopoidea</taxon>
        <taxon>Clastopteridae</taxon>
        <taxon>Clastoptera</taxon>
    </lineage>
</organism>
<dbReference type="Pfam" id="PF14688">
    <property type="entry name" value="DUF4461"/>
    <property type="match status" value="1"/>
</dbReference>
<proteinExistence type="predicted"/>
<evidence type="ECO:0000259" key="1">
    <source>
        <dbReference type="Pfam" id="PF14687"/>
    </source>
</evidence>
<feature type="domain" description="DUF4461" evidence="2">
    <location>
        <begin position="187"/>
        <end position="495"/>
    </location>
</feature>
<evidence type="ECO:0000259" key="2">
    <source>
        <dbReference type="Pfam" id="PF14688"/>
    </source>
</evidence>
<dbReference type="AlphaFoldDB" id="A0A1B6DS34"/>
<dbReference type="InterPro" id="IPR027989">
    <property type="entry name" value="DUF4461"/>
</dbReference>
<evidence type="ECO:0000313" key="3">
    <source>
        <dbReference type="EMBL" id="JAS28463.1"/>
    </source>
</evidence>
<protein>
    <recommendedName>
        <fullName evidence="4">DUF4460 domain-containing protein</fullName>
    </recommendedName>
</protein>
<accession>A0A1B6DS34</accession>